<keyword evidence="4" id="KW-1185">Reference proteome</keyword>
<feature type="domain" description="Fibronectin type-III" evidence="2">
    <location>
        <begin position="1207"/>
        <end position="1295"/>
    </location>
</feature>
<dbReference type="PROSITE" id="PS50853">
    <property type="entry name" value="FN3"/>
    <property type="match status" value="27"/>
</dbReference>
<dbReference type="EMBL" id="QBIY01013493">
    <property type="protein sequence ID" value="RXN02771.1"/>
    <property type="molecule type" value="Genomic_DNA"/>
</dbReference>
<dbReference type="InterPro" id="IPR036116">
    <property type="entry name" value="FN3_sf"/>
</dbReference>
<dbReference type="InterPro" id="IPR003961">
    <property type="entry name" value="FN3_dom"/>
</dbReference>
<dbReference type="Proteomes" id="UP000290572">
    <property type="component" value="Unassembled WGS sequence"/>
</dbReference>
<feature type="domain" description="Fibronectin type-III" evidence="2">
    <location>
        <begin position="1373"/>
        <end position="1459"/>
    </location>
</feature>
<feature type="domain" description="Fibronectin type-III" evidence="2">
    <location>
        <begin position="538"/>
        <end position="628"/>
    </location>
</feature>
<evidence type="ECO:0000259" key="2">
    <source>
        <dbReference type="PROSITE" id="PS50853"/>
    </source>
</evidence>
<feature type="domain" description="Fibronectin type-III" evidence="2">
    <location>
        <begin position="286"/>
        <end position="372"/>
    </location>
</feature>
<feature type="chain" id="PRO_5019782529" evidence="1">
    <location>
        <begin position="23"/>
        <end position="4772"/>
    </location>
</feature>
<feature type="domain" description="Fibronectin type-III" evidence="2">
    <location>
        <begin position="4509"/>
        <end position="4604"/>
    </location>
</feature>
<keyword evidence="1" id="KW-0732">Signal</keyword>
<feature type="domain" description="Fibronectin type-III" evidence="2">
    <location>
        <begin position="1894"/>
        <end position="1982"/>
    </location>
</feature>
<feature type="domain" description="Fibronectin type-III" evidence="2">
    <location>
        <begin position="3730"/>
        <end position="3818"/>
    </location>
</feature>
<dbReference type="Pfam" id="PF00041">
    <property type="entry name" value="fn3"/>
    <property type="match status" value="3"/>
</dbReference>
<feature type="domain" description="Fibronectin type-III" evidence="2">
    <location>
        <begin position="3906"/>
        <end position="3992"/>
    </location>
</feature>
<feature type="domain" description="Fibronectin type-III" evidence="2">
    <location>
        <begin position="3819"/>
        <end position="3905"/>
    </location>
</feature>
<evidence type="ECO:0000313" key="4">
    <source>
        <dbReference type="Proteomes" id="UP000290572"/>
    </source>
</evidence>
<feature type="domain" description="Fibronectin type-III" evidence="2">
    <location>
        <begin position="3059"/>
        <end position="3145"/>
    </location>
</feature>
<dbReference type="Gene3D" id="2.60.40.10">
    <property type="entry name" value="Immunoglobulins"/>
    <property type="match status" value="28"/>
</dbReference>
<evidence type="ECO:0000256" key="1">
    <source>
        <dbReference type="SAM" id="SignalP"/>
    </source>
</evidence>
<accession>A0A498L2Z1</accession>
<evidence type="ECO:0000313" key="3">
    <source>
        <dbReference type="EMBL" id="RXN02771.1"/>
    </source>
</evidence>
<feature type="domain" description="Fibronectin type-III" evidence="2">
    <location>
        <begin position="4682"/>
        <end position="4771"/>
    </location>
</feature>
<feature type="domain" description="Fibronectin type-III" evidence="2">
    <location>
        <begin position="857"/>
        <end position="944"/>
    </location>
</feature>
<dbReference type="CDD" id="cd00063">
    <property type="entry name" value="FN3"/>
    <property type="match status" value="8"/>
</dbReference>
<protein>
    <submittedName>
        <fullName evidence="3">Serine-rich adhesin for platelets-like protein</fullName>
    </submittedName>
</protein>
<feature type="domain" description="Fibronectin type-III" evidence="2">
    <location>
        <begin position="1460"/>
        <end position="1545"/>
    </location>
</feature>
<feature type="domain" description="Fibronectin type-III" evidence="2">
    <location>
        <begin position="2156"/>
        <end position="2246"/>
    </location>
</feature>
<feature type="domain" description="Fibronectin type-III" evidence="2">
    <location>
        <begin position="3408"/>
        <end position="3495"/>
    </location>
</feature>
<feature type="domain" description="Fibronectin type-III" evidence="2">
    <location>
        <begin position="714"/>
        <end position="804"/>
    </location>
</feature>
<feature type="signal peptide" evidence="1">
    <location>
        <begin position="1"/>
        <end position="22"/>
    </location>
</feature>
<feature type="domain" description="Fibronectin type-III" evidence="2">
    <location>
        <begin position="2450"/>
        <end position="2536"/>
    </location>
</feature>
<dbReference type="PANTHER" id="PTHR47135:SF3">
    <property type="entry name" value="FIBRONECTIN TYPE-III DOMAIN-CONTAINING PROTEIN"/>
    <property type="match status" value="1"/>
</dbReference>
<feature type="domain" description="Fibronectin type-III" evidence="2">
    <location>
        <begin position="2068"/>
        <end position="2155"/>
    </location>
</feature>
<dbReference type="InterPro" id="IPR013783">
    <property type="entry name" value="Ig-like_fold"/>
</dbReference>
<feature type="domain" description="Fibronectin type-III" evidence="2">
    <location>
        <begin position="1034"/>
        <end position="1119"/>
    </location>
</feature>
<feature type="domain" description="Fibronectin type-III" evidence="2">
    <location>
        <begin position="2362"/>
        <end position="2449"/>
    </location>
</feature>
<feature type="domain" description="Fibronectin type-III" evidence="2">
    <location>
        <begin position="2883"/>
        <end position="2970"/>
    </location>
</feature>
<dbReference type="SUPFAM" id="SSF49265">
    <property type="entry name" value="Fibronectin type III"/>
    <property type="match status" value="31"/>
</dbReference>
<feature type="domain" description="Fibronectin type-III" evidence="2">
    <location>
        <begin position="2537"/>
        <end position="2623"/>
    </location>
</feature>
<gene>
    <name evidence="3" type="ORF">ROHU_013634</name>
</gene>
<dbReference type="SMART" id="SM00060">
    <property type="entry name" value="FN3"/>
    <property type="match status" value="43"/>
</dbReference>
<sequence length="4772" mass="503386">MAGLGGIKGLVLLLGIVSQASGSTITVSIFTVTSKSAVLRWSKYEGALSYRVTASLRNSQVPVVFASFGQNTIMGSVNSLNPNTAYTFRVEALDSHMNMLTDATMDGSTAPDVPTIVMASSKESQSITVEFTAVSGAISYILRAETSDGSFFSEISVPSSPGTVTNLQPYTDYTLSVMSVNSAGRSQPSISVEAKTVLPAPQFNTSSPSNSSILVKWEPVNHAVLYSLSIIKDGSYSQTRLNTTKTQVLFTDLEAGTKYCIKGNALSPENIPGDDFTICQFTLPSAPQSIELVVTSTPDAGIVVSWDPTQGAEQYVALSLTGLNCSSSSNSCVLIPLSCGETNSVTVIAINKAGNSVPSYPVQIISFPCPPQPIWVEELVPGNCSVKWGSVPHAEYYTTFIKSDDGIEGMCNSTELYCQFHCNCGYSYIMSVFAHNQAGPSPRGPLVNHTTLPCCPEHSTVSAASWETLLIEWSPVRGADLYETRAVDANEVILCNDTAPMCALSDLTCNTRYSVVVIPCNDVSGCNLTCSPQTHETAPCTPEITSVSQINMSSSSVLVSWTSDNTAANYTVSVIGLVGDMHACHTNGTSCLVSSLPCGSEYEVSATASTSAGESMPSYTIPLETAPCCPDNLTVSQVTQAMTNVPWSPANGAQTYIASLSSPRGHAQCHTMETGCVMGCITCGTNYTVSLEAISHTGHKAECTYHGFSASQCCPSGIRLYRGTNNTLIVRWRSSSVLTKYTAEVTGSVKTHACSPEPGSYTCTVSEIVCGQVYSVVVAPLNPDGTKVQFCNSRLYSVTCVGSSVGMGIVKDESAGGTRCCSFCDSNTDMDHSGTSSVLSINLETLPHASLSPALGPVASVSVSYTCASASAVVSWTGVFGATTYRATAVGHRTGTVLSCTSNTTQCQIRNLACGENYMVQVTALSDNCESTGNATTSFQTAPCQATNMRSSADCKTGLLTSSWEGADGALRYIVEAFGNRGNQSHYMCSSLTQSCTISDINCGESLTMIITAADNECSSVLSLGEIGQTAPCAPQNVSAVKDCSSDSISLTWESSSGAFFYFATAVDEFGSAHTCTTTETHCKISGVRCGSIYNASVIASNNCNSSVSDLISVETAPCPPGSVEALLDCNENQALVSWLGTRSMISFTATMEDQLGGLLSCSTTANSCRIPDLKCGQVYDISVTYHDGICPSMPSHAIQMKSVPCGPTNVRAEVQCPSGVLLLSWDRTEDAEGYIATTVSKTSGELVYCNSSLPSCNVSSLQCGDSYSVQVRSYNGSCLSMLSSPLVVGEARRTCGNSTVEVAWKASRGTQSYVAFAVGDDGHRTKCTSNTTTCSIPDLHCSSVYSISLVAVNGNCSSRESQSVTLHTVPCPPTNVQSTMNCNTSSATLSWTASPNAVSYRGRALGGDGHTVTCDATTPGCQLNGLHCGQEYVFVITASDGSCESPDSAKNRHETAPCAPQSVSTFLDCASNSLNISWALGLTNLNYTALARTTGAVLSCTTVSSGCIITGLECGKNYTAVVTANNRECQGPESVPRPVQTVPCMPTSVRANVECVSNTVRASWGPAAGALSYTGVLTGLGHYNESCLTSGLSCSFRGLTCAQTYKLNVISYGSQCNSPVSPDVSVTTAPCDPQSMTAVLKCDSRTVNVSWHAASGASMYTVLAQIQNQSIPSSSCHTSATSCDLTQIPCGEVFNITVLADDGTCNSSARASTTLESAPCPPTMRPPSLNCSTNAALVSWVKDPDAVSVRVNATSVLGHTASCSSSANNCSLDALLCGQTYSVYGVAQGPQCESAPSAPFTIVTTPCTPAKVSANYSCGTSTELSWTDSLGRESFYVLVQTNGHSDSCSTVQTHCSINSLKCGSLYNVSVEAISGHCNSSRAANMQLQTAPCAPKNVTVRLQCLNNTAVVSWEGSTGAVGYNVTAVGQDGDIKHSTVTGTSCQLPNMHCGQTYDIVITPFSQTCAGFPTAPYTFNAGSCPARDVQVSLQCSGNVGLVQWTAAKYAESYIALATGMDGHTHTCTSSNTSCTFSDLHCGENYTVTVATVERGCQSPSSTPVNLRSAICPPSNLAGHTNCATDDISITWDPSPESGVTYFLFIRQVDGLNSTFSTLQTSHVLTGLHCGMSFIVQAAAKDSTCTSPYGSPKQIYTADCLPSNVIAHLDCNSDMLAVQWDPSANTPDSYTALAIGTDGTRLSCNTSTTSCTIQNLRCGRTYSIAVTTSNINCGVIEGSDYKIKTAPCQPQSPTVHLQCSTNIATVTWDNDGADQFDMVTALNFTGGATVCNSTNRSCTFAKLRCGESYSLSVVGFNGNCTSEPSESFSLNTDLDCGQNYTLTVTAEDDNCMSLTSEPITVTTVPCPHTDLQATLNCSTDSALISWTPGRGNLIYNATAEGFDVNQKVSCSTPGSACNVSNLHCGSIYQVSVSGEGLTCPSQSDDWIALKSAPCPPTQVSIQSSCDIDTVSVSWETSQGSVSYMAIAESSGGHRVTCGTTQLTCDITGLQCGQTYQIYVSGVDGNCIGSRSEVRILETAPCVPQNVQTILECQATVLNVTWQQTGQAHYYHTTVRSSDGQVLGYDSNTTFCQVPNILCGLTYSVTVVAYSQTCNSSQSSVEHITSAPCPPDAIFAVLDCDLNTVSVSWDSSVNGVLYIAQAFYANNDNDYYMCNTTETSCDITVACGMDYNVTVVPLRDGCTGENSPVQYVMAAPCVPLMLDAEMDCLSDSAWLAWEESAGAELYITTATDSDGQVYQCNSTENQCTVEQLQCGRFYNFSVTASNSQCDSPMSNTLQTETGKTNVITSVGCDTGTVSVLWDESVGALSYTATLERTDGETTCCTASSTSCEVTSLPCGQMYVLTVTAEGRICNSSQSLEVIVRSVPCIPESLVSSTSCSDNVVTMSWLSKEAGELYTVQALSADGLFSDSCSGFGQSCDLTSLMCGVPYTATVMAQDSICTSPPSQAAPIRTVPCVPDQVTANVSCQGNDLSVFWEESAGADVYTAVLEDTNGHFTSCQSMNHTTCTVNRLACGQTYRVSVIASDGYCDSLPSAVTDVNSAPCMPHNIQALIDCQSGTAVLSWQPGSGAMQYTATAVSESGHVLSCENNDTNCELTGLACGESYNITVLAEGQTCSSSATMTGHLNTGPCAPQNVEVQYDLSIGQLSWDRSRGASMYTAQAATDLGSVLSCSTSDTSCALYNVSCSQTYDITVTAHNNVCRGAAVSTSTTLNTEPCPPQNVQTHLNCRSDVGTVSWEESFGAVAYVAFLEGRNGHSLSCYTTSSSCSVTGLICGTVYNTHVRAIGETYNSTDSETVLFTSAPCPPVSSSVTADVNCENATALFSWAWSGGAASYELTAISNNGYIASCISQENFCNITDLACGQTYTVRLTAINDECEVTQETGVTFQTRPCAPLHVNVNLQCKPSTAIVTWEQRDDVQYYLVSATLSTGKADAVCNSTSDSCEMSGLQCGEEYAFTVTAYSSHCHSDVSSTVHISTAPCVPYHIQTYAECENNIGAVSWAGSDGADIYTAIAIGQDNHTHVCITNTTYCVWEELHCGEIYFVQVVANAQICNSMPSDGTVIHMAPCIPRKLVSSFDCNMKVVSLTWEASENAQMYLVSAESDSGHQVELSTNTTSAQFSEFNCEPCTPTSVIGFTDCISNIATVSWEPAEGAEYYTATVHGPDEPLGTCMSWSSSCGMPKLSCGETYNVSVIASSRHCNSTPSVLSPLNSVPCVPTGVSVALDCITAEAHVSWNASMGALYYIAYAWSSTFNFMSCESSGPLTHCTLRDLICGENYTIQVIAVGDECSSLPSQAENFRTVPCAPEVTATHLDCHTDSVLLQWSPTGGSISYTANARTPEGLVSTCSSNSTNCELRGLACGQTYNVTIISYDGRCHSMPSTALAVASVPCVPNQIQANLSCGSGVVDVSWQPSQGAFSYTVLAHGSGGFASSCNSSSTTCKFSDLLCGLTYSISVTASDHVCTSAPSHSVQLDTVPCEPHGIIAQMECSSHTGVVSWEHGEHVASYLVQASSPDGHQTYCSSSTTSCRLASLHCGQAYNLTLTAQDSHCNSQNAFSQLQSVPCVPTNVQASLVCLSNSAAATWQSVSGALFYQAKGITVDGAHTAYCNSSLQQCNLKHLLCGQVYNVSVLSIDHTCSSEESLFTQVHTGETGNLDCVTNSAWVTWLQAKGAESYSVLAVERGGSNSSCSGTELHCNVPDLLCGATYTFHITAVNSFCRSGPGNAFQIQTAPCALTSITAHTDCYSSHITVSWQLNEGSSFYVATAEGHDQSVLICNSTGTSCDLSGVKCGMQYTIIISASSDKCSSLRSPPLKMHTAPCAPQNITVSPVCDSNGMTATWSPSLVAESYSLTASSRDGDIRTCRSTTNNCTLLHLHCGQIYDFNITASAGNCTSPASQQVTFYTVPCEPQNMTVEVQCDTRTATLSWVEGQGSLQYFTMAHTMDGHTLLCDTTSTSCSIHGLTCGKLYNFSALASDGTCNSSLTVPIQRGAVPCPPATVRVRTHVMVDATLIRVSWNFVNCPDVTYLVQVTGNIQDNTQSVMDMSSYWTDINYFEFPVPCSTTYSVTVFSQNSAGISKPSQAVTGVTVPCPPMNVTFTGDSSSATVAWKSSALTTGYRVYQLSSDGRVPVCLTSNLSCQVFGLQASNVAVTAWNGAGESLASRIATEELAVPEVKVAVTLQSLQVEWSRVTGAESYTLIVYEDTEEQPKEVVSVYRTEIATVTDLEPATLYCIIVSAKNDNIQSAYSQPVCVTTHASE</sequence>
<feature type="domain" description="Fibronectin type-III" evidence="2">
    <location>
        <begin position="110"/>
        <end position="199"/>
    </location>
</feature>
<feature type="domain" description="Fibronectin type-III" evidence="2">
    <location>
        <begin position="4335"/>
        <end position="4421"/>
    </location>
</feature>
<organism evidence="3 4">
    <name type="scientific">Labeo rohita</name>
    <name type="common">Indian major carp</name>
    <name type="synonym">Cyprinus rohita</name>
    <dbReference type="NCBI Taxonomy" id="84645"/>
    <lineage>
        <taxon>Eukaryota</taxon>
        <taxon>Metazoa</taxon>
        <taxon>Chordata</taxon>
        <taxon>Craniata</taxon>
        <taxon>Vertebrata</taxon>
        <taxon>Euteleostomi</taxon>
        <taxon>Actinopterygii</taxon>
        <taxon>Neopterygii</taxon>
        <taxon>Teleostei</taxon>
        <taxon>Ostariophysi</taxon>
        <taxon>Cypriniformes</taxon>
        <taxon>Cyprinidae</taxon>
        <taxon>Labeoninae</taxon>
        <taxon>Labeonini</taxon>
        <taxon>Labeo</taxon>
    </lineage>
</organism>
<dbReference type="PANTHER" id="PTHR47135">
    <property type="entry name" value="FIBRONECTIN TYPE III DOMAIN-CONTAINING PROTEIN 7"/>
    <property type="match status" value="1"/>
</dbReference>
<feature type="domain" description="Fibronectin type-III" evidence="2">
    <location>
        <begin position="4245"/>
        <end position="4334"/>
    </location>
</feature>
<comment type="caution">
    <text evidence="3">The sequence shown here is derived from an EMBL/GenBank/DDBJ whole genome shotgun (WGS) entry which is preliminary data.</text>
</comment>
<name>A0A498L2Z1_LABRO</name>
<reference evidence="3 4" key="1">
    <citation type="submission" date="2018-03" db="EMBL/GenBank/DDBJ databases">
        <title>Draft genome sequence of Rohu Carp (Labeo rohita).</title>
        <authorList>
            <person name="Das P."/>
            <person name="Kushwaha B."/>
            <person name="Joshi C.G."/>
            <person name="Kumar D."/>
            <person name="Nagpure N.S."/>
            <person name="Sahoo L."/>
            <person name="Das S.P."/>
            <person name="Bit A."/>
            <person name="Patnaik S."/>
            <person name="Meher P.K."/>
            <person name="Jayasankar P."/>
            <person name="Koringa P.G."/>
            <person name="Patel N.V."/>
            <person name="Hinsu A.T."/>
            <person name="Kumar R."/>
            <person name="Pandey M."/>
            <person name="Agarwal S."/>
            <person name="Srivastava S."/>
            <person name="Singh M."/>
            <person name="Iquebal M.A."/>
            <person name="Jaiswal S."/>
            <person name="Angadi U.B."/>
            <person name="Kumar N."/>
            <person name="Raza M."/>
            <person name="Shah T.M."/>
            <person name="Rai A."/>
            <person name="Jena J.K."/>
        </authorList>
    </citation>
    <scope>NUCLEOTIDE SEQUENCE [LARGE SCALE GENOMIC DNA]</scope>
    <source>
        <strain evidence="3">DASCIFA01</strain>
        <tissue evidence="3">Testis</tissue>
    </source>
</reference>
<feature type="domain" description="Fibronectin type-III" evidence="2">
    <location>
        <begin position="2712"/>
        <end position="2798"/>
    </location>
</feature>
<proteinExistence type="predicted"/>
<feature type="domain" description="Fibronectin type-III" evidence="2">
    <location>
        <begin position="3232"/>
        <end position="3318"/>
    </location>
</feature>